<evidence type="ECO:0000313" key="12">
    <source>
        <dbReference type="EMBL" id="BCX50195.1"/>
    </source>
</evidence>
<keyword evidence="8" id="KW-0804">Transcription</keyword>
<comment type="similarity">
    <text evidence="1">Belongs to the sigma-54 factor family.</text>
</comment>
<evidence type="ECO:0000259" key="11">
    <source>
        <dbReference type="Pfam" id="PF04963"/>
    </source>
</evidence>
<keyword evidence="6" id="KW-0731">Sigma factor</keyword>
<dbReference type="Pfam" id="PF04963">
    <property type="entry name" value="Sigma54_CBD"/>
    <property type="match status" value="1"/>
</dbReference>
<feature type="compositionally biased region" description="Acidic residues" evidence="9">
    <location>
        <begin position="53"/>
        <end position="69"/>
    </location>
</feature>
<dbReference type="PANTHER" id="PTHR32248:SF4">
    <property type="entry name" value="RNA POLYMERASE SIGMA-54 FACTOR"/>
    <property type="match status" value="1"/>
</dbReference>
<dbReference type="NCBIfam" id="TIGR02395">
    <property type="entry name" value="rpoN_sigma"/>
    <property type="match status" value="1"/>
</dbReference>
<dbReference type="Pfam" id="PF04552">
    <property type="entry name" value="Sigma54_DBD"/>
    <property type="match status" value="1"/>
</dbReference>
<keyword evidence="7" id="KW-0238">DNA-binding</keyword>
<dbReference type="InterPro" id="IPR007046">
    <property type="entry name" value="RNA_pol_sigma_54_core-bd"/>
</dbReference>
<dbReference type="PROSITE" id="PS00718">
    <property type="entry name" value="SIGMA54_2"/>
    <property type="match status" value="1"/>
</dbReference>
<dbReference type="Pfam" id="PF00309">
    <property type="entry name" value="Sigma54_AID"/>
    <property type="match status" value="1"/>
</dbReference>
<evidence type="ECO:0000256" key="9">
    <source>
        <dbReference type="SAM" id="MobiDB-lite"/>
    </source>
</evidence>
<keyword evidence="2" id="KW-0240">DNA-directed RNA polymerase</keyword>
<evidence type="ECO:0000256" key="7">
    <source>
        <dbReference type="ARBA" id="ARBA00023125"/>
    </source>
</evidence>
<keyword evidence="4" id="KW-0548">Nucleotidyltransferase</keyword>
<dbReference type="EMBL" id="AP024702">
    <property type="protein sequence ID" value="BCX50195.1"/>
    <property type="molecule type" value="Genomic_DNA"/>
</dbReference>
<gene>
    <name evidence="12" type="primary">rpoN</name>
    <name evidence="12" type="ORF">HAHE_41030</name>
</gene>
<feature type="domain" description="RNA polymerase sigma factor 54 DNA-binding" evidence="10">
    <location>
        <begin position="306"/>
        <end position="463"/>
    </location>
</feature>
<keyword evidence="5" id="KW-0805">Transcription regulation</keyword>
<dbReference type="Gene3D" id="1.10.10.1330">
    <property type="entry name" value="RNA polymerase sigma-54 factor, core-binding domain"/>
    <property type="match status" value="1"/>
</dbReference>
<dbReference type="PIRSF" id="PIRSF000774">
    <property type="entry name" value="RpoN"/>
    <property type="match status" value="1"/>
</dbReference>
<organism evidence="12 13">
    <name type="scientific">Haloferula helveola</name>
    <dbReference type="NCBI Taxonomy" id="490095"/>
    <lineage>
        <taxon>Bacteria</taxon>
        <taxon>Pseudomonadati</taxon>
        <taxon>Verrucomicrobiota</taxon>
        <taxon>Verrucomicrobiia</taxon>
        <taxon>Verrucomicrobiales</taxon>
        <taxon>Verrucomicrobiaceae</taxon>
        <taxon>Haloferula</taxon>
    </lineage>
</organism>
<proteinExistence type="inferred from homology"/>
<feature type="domain" description="RNA polymerase sigma factor 54 core-binding" evidence="11">
    <location>
        <begin position="107"/>
        <end position="291"/>
    </location>
</feature>
<dbReference type="InterPro" id="IPR007634">
    <property type="entry name" value="RNA_pol_sigma_54_DNA-bd"/>
</dbReference>
<sequence length="466" mass="52315">MAEQSLHQSLSQQQSLAPQMRRSLEILQANSMELTQMVRQALDTNPVLEDVTESISLDEDSPSPEEADSLESMNQTDDDWRDLAIMERRNLSWSADDEERREHLYNSIVAPETLQQHLAAQLELSLLEPSVREAAQALLGNMDQRGFYDLPPSELGIRLGLAKEDIDEATKLIRGFDPAGVGAVDLRDSLLIQLERRGDRDTIEFRIVSDYLEDLARKRFPRIARALGTSIERISEAALAIGRLSPNPGGDFNPTGNPYIRADVIIERGEDGWTARLTHEYLPKLRINDFYKDLLGKASSDAKARHFLRENLREGRTLIRSLSLRQETILSIAEKLIQHQPDFFERGPRFLRPLTMNDIADELELHATTVSRAVAGKYVLTPHGLMEMRSFFAAGYQTDDGKEVSNAGVREAMQGLISAENPAKPLSDDAIAKALKAQGIPVARRTVAKYRDQLGILPSHLRRSFS</sequence>
<dbReference type="Proteomes" id="UP001374893">
    <property type="component" value="Chromosome"/>
</dbReference>
<keyword evidence="13" id="KW-1185">Reference proteome</keyword>
<evidence type="ECO:0000256" key="4">
    <source>
        <dbReference type="ARBA" id="ARBA00022695"/>
    </source>
</evidence>
<evidence type="ECO:0000256" key="8">
    <source>
        <dbReference type="ARBA" id="ARBA00023163"/>
    </source>
</evidence>
<dbReference type="PANTHER" id="PTHR32248">
    <property type="entry name" value="RNA POLYMERASE SIGMA-54 FACTOR"/>
    <property type="match status" value="1"/>
</dbReference>
<protein>
    <submittedName>
        <fullName evidence="12">RNA polymerase sigma-54 factor</fullName>
    </submittedName>
</protein>
<dbReference type="PRINTS" id="PR00045">
    <property type="entry name" value="SIGMA54FCT"/>
</dbReference>
<evidence type="ECO:0000256" key="3">
    <source>
        <dbReference type="ARBA" id="ARBA00022679"/>
    </source>
</evidence>
<accession>A0ABM7RJB5</accession>
<evidence type="ECO:0000313" key="13">
    <source>
        <dbReference type="Proteomes" id="UP001374893"/>
    </source>
</evidence>
<dbReference type="PROSITE" id="PS50044">
    <property type="entry name" value="SIGMA54_3"/>
    <property type="match status" value="1"/>
</dbReference>
<name>A0ABM7RJB5_9BACT</name>
<evidence type="ECO:0000256" key="2">
    <source>
        <dbReference type="ARBA" id="ARBA00022478"/>
    </source>
</evidence>
<dbReference type="InterPro" id="IPR038709">
    <property type="entry name" value="RpoN_core-bd_sf"/>
</dbReference>
<evidence type="ECO:0000256" key="6">
    <source>
        <dbReference type="ARBA" id="ARBA00023082"/>
    </source>
</evidence>
<reference evidence="12 13" key="1">
    <citation type="submission" date="2021-06" db="EMBL/GenBank/DDBJ databases">
        <title>Complete genome of Haloferula helveola possessing various polysaccharide degrading enzymes.</title>
        <authorList>
            <person name="Takami H."/>
            <person name="Huang C."/>
            <person name="Hamasaki K."/>
        </authorList>
    </citation>
    <scope>NUCLEOTIDE SEQUENCE [LARGE SCALE GENOMIC DNA]</scope>
    <source>
        <strain evidence="12 13">CN-1</strain>
    </source>
</reference>
<keyword evidence="3" id="KW-0808">Transferase</keyword>
<dbReference type="InterPro" id="IPR000394">
    <property type="entry name" value="RNA_pol_sigma_54"/>
</dbReference>
<evidence type="ECO:0000256" key="1">
    <source>
        <dbReference type="ARBA" id="ARBA00008798"/>
    </source>
</evidence>
<dbReference type="Gene3D" id="1.10.10.60">
    <property type="entry name" value="Homeodomain-like"/>
    <property type="match status" value="1"/>
</dbReference>
<feature type="region of interest" description="Disordered" evidence="9">
    <location>
        <begin position="53"/>
        <end position="78"/>
    </location>
</feature>
<evidence type="ECO:0000256" key="5">
    <source>
        <dbReference type="ARBA" id="ARBA00023015"/>
    </source>
</evidence>
<evidence type="ECO:0000259" key="10">
    <source>
        <dbReference type="Pfam" id="PF04552"/>
    </source>
</evidence>
<dbReference type="RefSeq" id="WP_338687148.1">
    <property type="nucleotide sequence ID" value="NZ_AP024702.1"/>
</dbReference>